<evidence type="ECO:0000256" key="1">
    <source>
        <dbReference type="SAM" id="MobiDB-lite"/>
    </source>
</evidence>
<keyword evidence="2" id="KW-1133">Transmembrane helix</keyword>
<feature type="compositionally biased region" description="Low complexity" evidence="1">
    <location>
        <begin position="340"/>
        <end position="350"/>
    </location>
</feature>
<name>A0A067Q0W8_9AGAM</name>
<gene>
    <name evidence="3" type="ORF">JAAARDRAFT_157256</name>
</gene>
<keyword evidence="4" id="KW-1185">Reference proteome</keyword>
<dbReference type="AlphaFoldDB" id="A0A067Q0W8"/>
<accession>A0A067Q0W8</accession>
<feature type="compositionally biased region" description="Low complexity" evidence="1">
    <location>
        <begin position="295"/>
        <end position="307"/>
    </location>
</feature>
<feature type="compositionally biased region" description="Low complexity" evidence="1">
    <location>
        <begin position="260"/>
        <end position="273"/>
    </location>
</feature>
<proteinExistence type="predicted"/>
<feature type="compositionally biased region" description="Polar residues" evidence="1">
    <location>
        <begin position="320"/>
        <end position="339"/>
    </location>
</feature>
<feature type="compositionally biased region" description="Low complexity" evidence="1">
    <location>
        <begin position="1"/>
        <end position="12"/>
    </location>
</feature>
<feature type="region of interest" description="Disordered" evidence="1">
    <location>
        <begin position="295"/>
        <end position="366"/>
    </location>
</feature>
<evidence type="ECO:0000256" key="2">
    <source>
        <dbReference type="SAM" id="Phobius"/>
    </source>
</evidence>
<dbReference type="InParanoid" id="A0A067Q0W8"/>
<evidence type="ECO:0000313" key="3">
    <source>
        <dbReference type="EMBL" id="KDQ57137.1"/>
    </source>
</evidence>
<feature type="transmembrane region" description="Helical" evidence="2">
    <location>
        <begin position="388"/>
        <end position="405"/>
    </location>
</feature>
<organism evidence="3 4">
    <name type="scientific">Jaapia argillacea MUCL 33604</name>
    <dbReference type="NCBI Taxonomy" id="933084"/>
    <lineage>
        <taxon>Eukaryota</taxon>
        <taxon>Fungi</taxon>
        <taxon>Dikarya</taxon>
        <taxon>Basidiomycota</taxon>
        <taxon>Agaricomycotina</taxon>
        <taxon>Agaricomycetes</taxon>
        <taxon>Agaricomycetidae</taxon>
        <taxon>Jaapiales</taxon>
        <taxon>Jaapiaceae</taxon>
        <taxon>Jaapia</taxon>
    </lineage>
</organism>
<reference evidence="4" key="1">
    <citation type="journal article" date="2014" name="Proc. Natl. Acad. Sci. U.S.A.">
        <title>Extensive sampling of basidiomycete genomes demonstrates inadequacy of the white-rot/brown-rot paradigm for wood decay fungi.</title>
        <authorList>
            <person name="Riley R."/>
            <person name="Salamov A.A."/>
            <person name="Brown D.W."/>
            <person name="Nagy L.G."/>
            <person name="Floudas D."/>
            <person name="Held B.W."/>
            <person name="Levasseur A."/>
            <person name="Lombard V."/>
            <person name="Morin E."/>
            <person name="Otillar R."/>
            <person name="Lindquist E.A."/>
            <person name="Sun H."/>
            <person name="LaButti K.M."/>
            <person name="Schmutz J."/>
            <person name="Jabbour D."/>
            <person name="Luo H."/>
            <person name="Baker S.E."/>
            <person name="Pisabarro A.G."/>
            <person name="Walton J.D."/>
            <person name="Blanchette R.A."/>
            <person name="Henrissat B."/>
            <person name="Martin F."/>
            <person name="Cullen D."/>
            <person name="Hibbett D.S."/>
            <person name="Grigoriev I.V."/>
        </authorList>
    </citation>
    <scope>NUCLEOTIDE SEQUENCE [LARGE SCALE GENOMIC DNA]</scope>
    <source>
        <strain evidence="4">MUCL 33604</strain>
    </source>
</reference>
<keyword evidence="2" id="KW-0472">Membrane</keyword>
<dbReference type="OrthoDB" id="3981028at2759"/>
<dbReference type="STRING" id="933084.A0A067Q0W8"/>
<feature type="region of interest" description="Disordered" evidence="1">
    <location>
        <begin position="236"/>
        <end position="280"/>
    </location>
</feature>
<protein>
    <submittedName>
        <fullName evidence="3">Uncharacterized protein</fullName>
    </submittedName>
</protein>
<dbReference type="Proteomes" id="UP000027265">
    <property type="component" value="Unassembled WGS sequence"/>
</dbReference>
<dbReference type="HOGENOM" id="CLU_035515_0_0_1"/>
<evidence type="ECO:0000313" key="4">
    <source>
        <dbReference type="Proteomes" id="UP000027265"/>
    </source>
</evidence>
<feature type="region of interest" description="Disordered" evidence="1">
    <location>
        <begin position="1"/>
        <end position="27"/>
    </location>
</feature>
<dbReference type="EMBL" id="KL197720">
    <property type="protein sequence ID" value="KDQ57137.1"/>
    <property type="molecule type" value="Genomic_DNA"/>
</dbReference>
<keyword evidence="2" id="KW-0812">Transmembrane</keyword>
<sequence>MATTTNTSTLTSKAHSIPLKASPSPSTTAATLRSLYPRAAKAFLQRDISLTYSLLTSAFSIILPPEIPTQDSLHIHRRKWDILRITLETTVYASPPPPPTPSDPTDTLPPALRSNLLLSPQSLLTALHTRSLRLFTPSSPPQKPNPAFLPPQVLVTLVLGCLKLECEEVGRGMIDDWLARRGEGLKDEDGYEKVLEVYCLHVLPRLGEWEYAKDFLQFENELPIEKRERMIQSLQYDHAQTKASRSTPKTHPPRTPSPTPSTSSSISTSSTHTAVPLTPRARATISSFTPSISTTSLASSSSSTITPQRQASPHLPFLNGNANASVYTNGSATNHPTTKSRQSLSSVSSPLPHPPTLPPIQRSSSPTTPNILSLIKASIRPHLTTSKILSFVLLFVIFPLVSLLVRVRRRKLSGSGSGAGVGSGMGSGSGVGARATAEEVRKSLMVRRFGEVGVVGRLWKEVVRAVGDGVRMGGRGLV</sequence>